<dbReference type="eggNOG" id="COG5434">
    <property type="taxonomic scope" value="Bacteria"/>
</dbReference>
<evidence type="ECO:0000259" key="2">
    <source>
        <dbReference type="Pfam" id="PF13229"/>
    </source>
</evidence>
<dbReference type="HOGENOM" id="CLU_567288_0_0_0"/>
<protein>
    <submittedName>
        <fullName evidence="3">Parallel beta-helix repeat protein</fullName>
    </submittedName>
</protein>
<dbReference type="InterPro" id="IPR039448">
    <property type="entry name" value="Beta_helix"/>
</dbReference>
<evidence type="ECO:0000259" key="1">
    <source>
        <dbReference type="Pfam" id="PF12708"/>
    </source>
</evidence>
<dbReference type="InterPro" id="IPR011050">
    <property type="entry name" value="Pectin_lyase_fold/virulence"/>
</dbReference>
<feature type="domain" description="Right handed beta helix" evidence="2">
    <location>
        <begin position="170"/>
        <end position="296"/>
    </location>
</feature>
<dbReference type="STRING" id="530564.Psta_2307"/>
<proteinExistence type="predicted"/>
<dbReference type="InterPro" id="IPR006626">
    <property type="entry name" value="PbH1"/>
</dbReference>
<reference evidence="3 4" key="1">
    <citation type="journal article" date="2009" name="Stand. Genomic Sci.">
        <title>Complete genome sequence of Pirellula staleyi type strain (ATCC 27377).</title>
        <authorList>
            <person name="Clum A."/>
            <person name="Tindall B.J."/>
            <person name="Sikorski J."/>
            <person name="Ivanova N."/>
            <person name="Mavrommatis K."/>
            <person name="Lucas S."/>
            <person name="Glavina del Rio T."/>
            <person name="Nolan M."/>
            <person name="Chen F."/>
            <person name="Tice H."/>
            <person name="Pitluck S."/>
            <person name="Cheng J.F."/>
            <person name="Chertkov O."/>
            <person name="Brettin T."/>
            <person name="Han C."/>
            <person name="Detter J.C."/>
            <person name="Kuske C."/>
            <person name="Bruce D."/>
            <person name="Goodwin L."/>
            <person name="Ovchinikova G."/>
            <person name="Pati A."/>
            <person name="Mikhailova N."/>
            <person name="Chen A."/>
            <person name="Palaniappan K."/>
            <person name="Land M."/>
            <person name="Hauser L."/>
            <person name="Chang Y.J."/>
            <person name="Jeffries C.D."/>
            <person name="Chain P."/>
            <person name="Rohde M."/>
            <person name="Goker M."/>
            <person name="Bristow J."/>
            <person name="Eisen J.A."/>
            <person name="Markowitz V."/>
            <person name="Hugenholtz P."/>
            <person name="Kyrpides N.C."/>
            <person name="Klenk H.P."/>
            <person name="Lapidus A."/>
        </authorList>
    </citation>
    <scope>NUCLEOTIDE SEQUENCE [LARGE SCALE GENOMIC DNA]</scope>
    <source>
        <strain evidence="4">ATCC 27377 / DSM 6068 / ICPB 4128</strain>
    </source>
</reference>
<feature type="domain" description="Rhamnogalacturonase A/B/Epimerase-like pectate lyase" evidence="1">
    <location>
        <begin position="62"/>
        <end position="109"/>
    </location>
</feature>
<accession>D2R3M3</accession>
<dbReference type="SUPFAM" id="SSF51126">
    <property type="entry name" value="Pectin lyase-like"/>
    <property type="match status" value="2"/>
</dbReference>
<dbReference type="AlphaFoldDB" id="D2R3M3"/>
<dbReference type="Proteomes" id="UP000001887">
    <property type="component" value="Chromosome"/>
</dbReference>
<sequence length="520" mass="55332">MSHDHAQPTGTPDGRVPQWLPRTLLVSLLGLVAIAGLGVLRAAPEGPGTSRVGGQRPRLLTVRDFGAVGDGQTDDAAAIQRAIDEGDGDVVFPAGDYKLTRSIVARLNTTGRLGISGTGTARLMMFAPGPALQVIGTHGGTADPKSVMADVWEKERMPRISGIEIVGAHAEADGIEARGTMQISIDGVLLRKLRHGVRLVERNRNVLISDCHIYENSGCGVLLDQVNLHQTNITGSHISYCGGGGVVTRGGEVRNLHIVGCDIEACQSPEGPPTANVLIDCSTGSTAEVTIVGCTIQHGRNAPESANVRILGQGKFKMKGEMVDVQCGHVTIADNVFSDVQTNVHLSGVRGATITGNTMWQGWSHNLVLENCQQVVLTGNMLERNPMYGYTDEASNRVRISACQDLTIESLHLQSAGDNTTEVAALLIEKCERLQLRGLTLLDCQPTSLEIRDSSHVTLCDATLRYDRPGLSHTLLKWTGGDSGLILSTIVSGEVEIAESSLARPADLIKMPAHSPAKTQ</sequence>
<dbReference type="SMART" id="SM00710">
    <property type="entry name" value="PbH1"/>
    <property type="match status" value="6"/>
</dbReference>
<dbReference type="OrthoDB" id="248604at2"/>
<dbReference type="Pfam" id="PF13229">
    <property type="entry name" value="Beta_helix"/>
    <property type="match status" value="1"/>
</dbReference>
<name>D2R3M3_PIRSD</name>
<dbReference type="KEGG" id="psl:Psta_2307"/>
<organism evidence="3 4">
    <name type="scientific">Pirellula staleyi (strain ATCC 27377 / DSM 6068 / ICPB 4128)</name>
    <name type="common">Pirella staleyi</name>
    <dbReference type="NCBI Taxonomy" id="530564"/>
    <lineage>
        <taxon>Bacteria</taxon>
        <taxon>Pseudomonadati</taxon>
        <taxon>Planctomycetota</taxon>
        <taxon>Planctomycetia</taxon>
        <taxon>Pirellulales</taxon>
        <taxon>Pirellulaceae</taxon>
        <taxon>Pirellula</taxon>
    </lineage>
</organism>
<dbReference type="Gene3D" id="2.160.20.10">
    <property type="entry name" value="Single-stranded right-handed beta-helix, Pectin lyase-like"/>
    <property type="match status" value="1"/>
</dbReference>
<dbReference type="EMBL" id="CP001848">
    <property type="protein sequence ID" value="ADB16977.1"/>
    <property type="molecule type" value="Genomic_DNA"/>
</dbReference>
<gene>
    <name evidence="3" type="ordered locus">Psta_2307</name>
</gene>
<evidence type="ECO:0000313" key="4">
    <source>
        <dbReference type="Proteomes" id="UP000001887"/>
    </source>
</evidence>
<dbReference type="Pfam" id="PF12708">
    <property type="entry name" value="Pect-lyase_RHGA_epim"/>
    <property type="match status" value="1"/>
</dbReference>
<keyword evidence="4" id="KW-1185">Reference proteome</keyword>
<dbReference type="InterPro" id="IPR012334">
    <property type="entry name" value="Pectin_lyas_fold"/>
</dbReference>
<dbReference type="InterPro" id="IPR024535">
    <property type="entry name" value="RHGA/B-epi-like_pectate_lyase"/>
</dbReference>
<evidence type="ECO:0000313" key="3">
    <source>
        <dbReference type="EMBL" id="ADB16977.1"/>
    </source>
</evidence>